<dbReference type="PRINTS" id="PR00080">
    <property type="entry name" value="SDRFAMILY"/>
</dbReference>
<proteinExistence type="inferred from homology"/>
<dbReference type="PROSITE" id="PS00061">
    <property type="entry name" value="ADH_SHORT"/>
    <property type="match status" value="1"/>
</dbReference>
<dbReference type="InterPro" id="IPR036291">
    <property type="entry name" value="NAD(P)-bd_dom_sf"/>
</dbReference>
<dbReference type="EC" id="1.1.1.47" evidence="3"/>
<dbReference type="RefSeq" id="WP_268880286.1">
    <property type="nucleotide sequence ID" value="NZ_CP114029.1"/>
</dbReference>
<comment type="similarity">
    <text evidence="1">Belongs to the short-chain dehydrogenases/reductases (SDR) family.</text>
</comment>
<dbReference type="Gene3D" id="3.40.50.720">
    <property type="entry name" value="NAD(P)-binding Rossmann-like Domain"/>
    <property type="match status" value="1"/>
</dbReference>
<keyword evidence="2 3" id="KW-0560">Oxidoreductase</keyword>
<evidence type="ECO:0000313" key="3">
    <source>
        <dbReference type="EMBL" id="WAP67814.1"/>
    </source>
</evidence>
<evidence type="ECO:0000256" key="1">
    <source>
        <dbReference type="ARBA" id="ARBA00006484"/>
    </source>
</evidence>
<dbReference type="InterPro" id="IPR002347">
    <property type="entry name" value="SDR_fam"/>
</dbReference>
<dbReference type="InterPro" id="IPR020904">
    <property type="entry name" value="Sc_DH/Rdtase_CS"/>
</dbReference>
<dbReference type="PANTHER" id="PTHR24321:SF8">
    <property type="entry name" value="ESTRADIOL 17-BETA-DEHYDROGENASE 8-RELATED"/>
    <property type="match status" value="1"/>
</dbReference>
<organism evidence="3 4">
    <name type="scientific">Jiella pelagia</name>
    <dbReference type="NCBI Taxonomy" id="2986949"/>
    <lineage>
        <taxon>Bacteria</taxon>
        <taxon>Pseudomonadati</taxon>
        <taxon>Pseudomonadota</taxon>
        <taxon>Alphaproteobacteria</taxon>
        <taxon>Hyphomicrobiales</taxon>
        <taxon>Aurantimonadaceae</taxon>
        <taxon>Jiella</taxon>
    </lineage>
</organism>
<dbReference type="GO" id="GO:0047936">
    <property type="term" value="F:glucose 1-dehydrogenase [NAD(P)+] activity"/>
    <property type="evidence" value="ECO:0007669"/>
    <property type="project" value="UniProtKB-EC"/>
</dbReference>
<reference evidence="3" key="1">
    <citation type="submission" date="2022-12" db="EMBL/GenBank/DDBJ databases">
        <title>Jiella pelagia sp. nov., isolated from phosphonate enriched culture of Northwest Pacific surface seawater.</title>
        <authorList>
            <person name="Shin D.Y."/>
            <person name="Hwang C.Y."/>
        </authorList>
    </citation>
    <scope>NUCLEOTIDE SEQUENCE</scope>
    <source>
        <strain evidence="3">HL-NP1</strain>
    </source>
</reference>
<protein>
    <submittedName>
        <fullName evidence="3">Glucose 1-dehydrogenase</fullName>
        <ecNumber evidence="3">1.1.1.47</ecNumber>
    </submittedName>
</protein>
<evidence type="ECO:0000256" key="2">
    <source>
        <dbReference type="ARBA" id="ARBA00023002"/>
    </source>
</evidence>
<name>A0ABY7BVG6_9HYPH</name>
<evidence type="ECO:0000313" key="4">
    <source>
        <dbReference type="Proteomes" id="UP001164020"/>
    </source>
</evidence>
<dbReference type="PANTHER" id="PTHR24321">
    <property type="entry name" value="DEHYDROGENASES, SHORT CHAIN"/>
    <property type="match status" value="1"/>
</dbReference>
<keyword evidence="4" id="KW-1185">Reference proteome</keyword>
<sequence>MEQRLKGKVSIVTGGASGIGRCIAQHFASHGAHVVVADITTQVIEGGEPTVELIAAAGGSARFVKTDVSSKGDVDALVAATVADFGRIDILVNNAVLRAGKPLIETEEADWDRVIDVSLKGSYLCARASVRQMLTQDIVGEVRGRIINISSQHGYISAPEDFAYGVSKAGIAYMTRQIAADYGKHHIVCNAVAPGKILTGKGGRAVEKRWMDYSHARTPWPRLGTPQDVANAALFLASDEATYLTGHNLFVDGGWMAN</sequence>
<dbReference type="SUPFAM" id="SSF51735">
    <property type="entry name" value="NAD(P)-binding Rossmann-fold domains"/>
    <property type="match status" value="1"/>
</dbReference>
<accession>A0ABY7BVG6</accession>
<dbReference type="PRINTS" id="PR00081">
    <property type="entry name" value="GDHRDH"/>
</dbReference>
<gene>
    <name evidence="3" type="ORF">OH818_20455</name>
</gene>
<dbReference type="Proteomes" id="UP001164020">
    <property type="component" value="Chromosome"/>
</dbReference>
<dbReference type="NCBIfam" id="NF005559">
    <property type="entry name" value="PRK07231.1"/>
    <property type="match status" value="1"/>
</dbReference>
<dbReference type="Pfam" id="PF13561">
    <property type="entry name" value="adh_short_C2"/>
    <property type="match status" value="1"/>
</dbReference>
<dbReference type="EMBL" id="CP114029">
    <property type="protein sequence ID" value="WAP67814.1"/>
    <property type="molecule type" value="Genomic_DNA"/>
</dbReference>